<evidence type="ECO:0000256" key="1">
    <source>
        <dbReference type="ARBA" id="ARBA00012995"/>
    </source>
</evidence>
<dbReference type="EC" id="1.1.1.37" evidence="1"/>
<dbReference type="PANTHER" id="PTHR11540">
    <property type="entry name" value="MALATE AND LACTATE DEHYDROGENASE"/>
    <property type="match status" value="1"/>
</dbReference>
<dbReference type="SUPFAM" id="SSF56327">
    <property type="entry name" value="LDH C-terminal domain-like"/>
    <property type="match status" value="1"/>
</dbReference>
<keyword evidence="3" id="KW-0816">Tricarboxylic acid cycle</keyword>
<keyword evidence="4" id="KW-0560">Oxidoreductase</keyword>
<evidence type="ECO:0000256" key="2">
    <source>
        <dbReference type="ARBA" id="ARBA00016075"/>
    </source>
</evidence>
<keyword evidence="5" id="KW-0520">NAD</keyword>
<dbReference type="InterPro" id="IPR036291">
    <property type="entry name" value="NAD(P)-bd_dom_sf"/>
</dbReference>
<dbReference type="AlphaFoldDB" id="A0A8S0ZD71"/>
<comment type="caution">
    <text evidence="8">The sequence shown here is derived from an EMBL/GenBank/DDBJ whole genome shotgun (WGS) entry which is preliminary data.</text>
</comment>
<dbReference type="InterPro" id="IPR022383">
    <property type="entry name" value="Lactate/malate_DH_C"/>
</dbReference>
<organism evidence="8 9">
    <name type="scientific">Arctia plantaginis</name>
    <name type="common">Wood tiger moth</name>
    <name type="synonym">Phalaena plantaginis</name>
    <dbReference type="NCBI Taxonomy" id="874455"/>
    <lineage>
        <taxon>Eukaryota</taxon>
        <taxon>Metazoa</taxon>
        <taxon>Ecdysozoa</taxon>
        <taxon>Arthropoda</taxon>
        <taxon>Hexapoda</taxon>
        <taxon>Insecta</taxon>
        <taxon>Pterygota</taxon>
        <taxon>Neoptera</taxon>
        <taxon>Endopterygota</taxon>
        <taxon>Lepidoptera</taxon>
        <taxon>Glossata</taxon>
        <taxon>Ditrysia</taxon>
        <taxon>Noctuoidea</taxon>
        <taxon>Erebidae</taxon>
        <taxon>Arctiinae</taxon>
        <taxon>Arctia</taxon>
    </lineage>
</organism>
<evidence type="ECO:0000259" key="6">
    <source>
        <dbReference type="Pfam" id="PF00056"/>
    </source>
</evidence>
<dbReference type="Gene3D" id="3.40.50.720">
    <property type="entry name" value="NAD(P)-binding Rossmann-like Domain"/>
    <property type="match status" value="1"/>
</dbReference>
<dbReference type="GO" id="GO:0006099">
    <property type="term" value="P:tricarboxylic acid cycle"/>
    <property type="evidence" value="ECO:0007669"/>
    <property type="project" value="UniProtKB-KW"/>
</dbReference>
<evidence type="ECO:0000259" key="7">
    <source>
        <dbReference type="Pfam" id="PF02866"/>
    </source>
</evidence>
<dbReference type="SUPFAM" id="SSF51735">
    <property type="entry name" value="NAD(P)-binding Rossmann-fold domains"/>
    <property type="match status" value="1"/>
</dbReference>
<feature type="domain" description="Lactate/malate dehydrogenase C-terminal" evidence="7">
    <location>
        <begin position="280"/>
        <end position="441"/>
    </location>
</feature>
<dbReference type="Pfam" id="PF00056">
    <property type="entry name" value="Ldh_1_N"/>
    <property type="match status" value="1"/>
</dbReference>
<dbReference type="InterPro" id="IPR015955">
    <property type="entry name" value="Lactate_DH/Glyco_Ohase_4_C"/>
</dbReference>
<evidence type="ECO:0000256" key="3">
    <source>
        <dbReference type="ARBA" id="ARBA00022532"/>
    </source>
</evidence>
<accession>A0A8S0ZD71</accession>
<dbReference type="Proteomes" id="UP000494106">
    <property type="component" value="Unassembled WGS sequence"/>
</dbReference>
<dbReference type="GO" id="GO:0030060">
    <property type="term" value="F:L-malate dehydrogenase (NAD+) activity"/>
    <property type="evidence" value="ECO:0007669"/>
    <property type="project" value="UniProtKB-EC"/>
</dbReference>
<dbReference type="PANTHER" id="PTHR11540:SF16">
    <property type="entry name" value="MALATE DEHYDROGENASE, MITOCHONDRIAL"/>
    <property type="match status" value="1"/>
</dbReference>
<feature type="domain" description="Lactate/malate dehydrogenase N-terminal" evidence="6">
    <location>
        <begin position="122"/>
        <end position="273"/>
    </location>
</feature>
<dbReference type="Pfam" id="PF02866">
    <property type="entry name" value="Ldh_1_C"/>
    <property type="match status" value="1"/>
</dbReference>
<name>A0A8S0ZD71_ARCPL</name>
<dbReference type="GO" id="GO:0005739">
    <property type="term" value="C:mitochondrion"/>
    <property type="evidence" value="ECO:0007669"/>
    <property type="project" value="TreeGrafter"/>
</dbReference>
<proteinExistence type="predicted"/>
<dbReference type="EMBL" id="CADEBC010000428">
    <property type="protein sequence ID" value="CAB3230781.1"/>
    <property type="molecule type" value="Genomic_DNA"/>
</dbReference>
<keyword evidence="9" id="KW-1185">Reference proteome</keyword>
<sequence>MLSNTRGFWSHVVHKSKSLNNKVECVSCRHYVNRPSKDDCRRAVADIPDDPPDKICKKPCVTKTKKPGILHRIKLKVLEGGSNFGTPFRMLKCKEPEREKPPKALPPPKKPAAPVPVYRHGMQVSILGADTRIGQYVALLLKQCPCIKKLRLYEAMDTKGCTRNVCQVVHDLQHINTNCLVEPFSCACCELERCLQNSDIVLILESGYVNMDMKFEQRFYCQAPLVKCYADAIANECPRAFIIVCASPIDCMVPLVAETLKETGWYNPRKLLGSVAVPEMRASTLAACALALEPRYTRVPCVGGTEGASLVPLFSRAVEFFEFAENNAMLMTDAVRCAPTAVKRVEGNCSRAADLSEAHALANLVTSVAHGLLCHDVPIVSGFVESDPSQVISPARYISNHLEITVAGVGNNLGLPKMTDSETALLDLAVSELYSKQKMVEECEFSAQQVVLSGTGIVKQFDLPSKLSSLELEYLANALDIMRASVRVAKEWHAEYRKMDELTGRKIARTNFLLPKHYDHVDDCITCNSC</sequence>
<evidence type="ECO:0000313" key="9">
    <source>
        <dbReference type="Proteomes" id="UP000494106"/>
    </source>
</evidence>
<reference evidence="8 9" key="1">
    <citation type="submission" date="2020-04" db="EMBL/GenBank/DDBJ databases">
        <authorList>
            <person name="Wallbank WR R."/>
            <person name="Pardo Diaz C."/>
            <person name="Kozak K."/>
            <person name="Martin S."/>
            <person name="Jiggins C."/>
            <person name="Moest M."/>
            <person name="Warren A I."/>
            <person name="Byers J.R.P. K."/>
            <person name="Montejo-Kovacevich G."/>
            <person name="Yen C E."/>
        </authorList>
    </citation>
    <scope>NUCLEOTIDE SEQUENCE [LARGE SCALE GENOMIC DNA]</scope>
</reference>
<gene>
    <name evidence="8" type="ORF">APLA_LOCUS4347</name>
</gene>
<evidence type="ECO:0000256" key="5">
    <source>
        <dbReference type="ARBA" id="ARBA00023027"/>
    </source>
</evidence>
<evidence type="ECO:0000313" key="8">
    <source>
        <dbReference type="EMBL" id="CAB3230781.1"/>
    </source>
</evidence>
<dbReference type="Gene3D" id="3.90.110.10">
    <property type="entry name" value="Lactate dehydrogenase/glycoside hydrolase, family 4, C-terminal"/>
    <property type="match status" value="1"/>
</dbReference>
<dbReference type="InterPro" id="IPR001236">
    <property type="entry name" value="Lactate/malate_DH_N"/>
</dbReference>
<dbReference type="OrthoDB" id="4069699at2759"/>
<evidence type="ECO:0000256" key="4">
    <source>
        <dbReference type="ARBA" id="ARBA00023002"/>
    </source>
</evidence>
<protein>
    <recommendedName>
        <fullName evidence="2">Malate dehydrogenase, mitochondrial</fullName>
        <ecNumber evidence="1">1.1.1.37</ecNumber>
    </recommendedName>
</protein>